<keyword evidence="2" id="KW-1185">Reference proteome</keyword>
<dbReference type="EMBL" id="NBBJ01000003">
    <property type="protein sequence ID" value="OWK29738.1"/>
    <property type="molecule type" value="Genomic_DNA"/>
</dbReference>
<gene>
    <name evidence="1" type="ORF">SPMU_21580</name>
</gene>
<dbReference type="RefSeq" id="WP_088333857.1">
    <property type="nucleotide sequence ID" value="NZ_NBBJ01000003.1"/>
</dbReference>
<sequence length="420" mass="46620">MTRRAILHIGAEKTGTTTLQTAFCRDAARLADLGVRYPDLGGAGHAALVYAAADADTQVADLAPHIGLMSGESHAAFVRRLEERLAAEIAAHSGARFVFSTEHAQSRLISAASLQQLQALLARYFDTVEVAVYLRRWDRMAMSFHATAMRNGPGPSFSFARFAGSTLLDYPVLLDRWARVFGEEHVHVGIFHRPDLINGSILDDFTTRFELPALTPVDDQNVSLDPSGQAVLRVIDKASADLPKAQQLAVREAVAETLRPDRASALPVARDQAMSFVQGYAQDEAEICRRWFPDRQTLFDDRFDDYPERPEPAVRTWRDASVALIDALLSVIDREAQSRAETRYYRALHHRRGNRIDLAEAEIREAVLLRPQSAAYWNVLADILHGAGRTEDAREAVAAGLREVPDNAHLLALRDQLDPK</sequence>
<dbReference type="SUPFAM" id="SSF48452">
    <property type="entry name" value="TPR-like"/>
    <property type="match status" value="1"/>
</dbReference>
<dbReference type="Gene3D" id="1.25.40.10">
    <property type="entry name" value="Tetratricopeptide repeat domain"/>
    <property type="match status" value="1"/>
</dbReference>
<proteinExistence type="predicted"/>
<accession>A0A245ZJ23</accession>
<evidence type="ECO:0000313" key="1">
    <source>
        <dbReference type="EMBL" id="OWK29738.1"/>
    </source>
</evidence>
<protein>
    <submittedName>
        <fullName evidence="1">Uncharacterized protein</fullName>
    </submittedName>
</protein>
<evidence type="ECO:0000313" key="2">
    <source>
        <dbReference type="Proteomes" id="UP000197783"/>
    </source>
</evidence>
<dbReference type="Proteomes" id="UP000197783">
    <property type="component" value="Unassembled WGS sequence"/>
</dbReference>
<name>A0A245ZJ23_9SPHN</name>
<reference evidence="1 2" key="1">
    <citation type="submission" date="2017-03" db="EMBL/GenBank/DDBJ databases">
        <title>Genome sequence of Sphingomonas mucosissima DSM 17494.</title>
        <authorList>
            <person name="Poehlein A."/>
            <person name="Wuebbeler J.H."/>
            <person name="Steinbuechel A."/>
            <person name="Daniel R."/>
        </authorList>
    </citation>
    <scope>NUCLEOTIDE SEQUENCE [LARGE SCALE GENOMIC DNA]</scope>
    <source>
        <strain evidence="1 2">DSM 17494</strain>
    </source>
</reference>
<dbReference type="InterPro" id="IPR011990">
    <property type="entry name" value="TPR-like_helical_dom_sf"/>
</dbReference>
<organism evidence="1 2">
    <name type="scientific">Sphingomonas mucosissima</name>
    <dbReference type="NCBI Taxonomy" id="370959"/>
    <lineage>
        <taxon>Bacteria</taxon>
        <taxon>Pseudomonadati</taxon>
        <taxon>Pseudomonadota</taxon>
        <taxon>Alphaproteobacteria</taxon>
        <taxon>Sphingomonadales</taxon>
        <taxon>Sphingomonadaceae</taxon>
        <taxon>Sphingomonas</taxon>
    </lineage>
</organism>
<dbReference type="SUPFAM" id="SSF52540">
    <property type="entry name" value="P-loop containing nucleoside triphosphate hydrolases"/>
    <property type="match status" value="1"/>
</dbReference>
<dbReference type="AlphaFoldDB" id="A0A245ZJ23"/>
<comment type="caution">
    <text evidence="1">The sequence shown here is derived from an EMBL/GenBank/DDBJ whole genome shotgun (WGS) entry which is preliminary data.</text>
</comment>
<dbReference type="InterPro" id="IPR027417">
    <property type="entry name" value="P-loop_NTPase"/>
</dbReference>
<dbReference type="OrthoDB" id="7596739at2"/>